<gene>
    <name evidence="2" type="ORF">RchiOBHm_Chr5g0076511</name>
</gene>
<comment type="caution">
    <text evidence="2">The sequence shown here is derived from an EMBL/GenBank/DDBJ whole genome shotgun (WGS) entry which is preliminary data.</text>
</comment>
<keyword evidence="1" id="KW-0175">Coiled coil</keyword>
<protein>
    <submittedName>
        <fullName evidence="2">Uncharacterized protein</fullName>
    </submittedName>
</protein>
<sequence>MVPEAYPHEQAYESRRPSLEELLAQLQASQAHLQASQAQLQASQEMIAHSNEQLKASLAQEPPFTIYEHESLFDQVEPNSREEVYYEHHE</sequence>
<feature type="coiled-coil region" evidence="1">
    <location>
        <begin position="19"/>
        <end position="53"/>
    </location>
</feature>
<dbReference type="AlphaFoldDB" id="A0A2P6QLS0"/>
<dbReference type="Proteomes" id="UP000238479">
    <property type="component" value="Chromosome 5"/>
</dbReference>
<dbReference type="Gramene" id="PRQ35116">
    <property type="protein sequence ID" value="PRQ35116"/>
    <property type="gene ID" value="RchiOBHm_Chr5g0076511"/>
</dbReference>
<evidence type="ECO:0000313" key="2">
    <source>
        <dbReference type="EMBL" id="PRQ35116.1"/>
    </source>
</evidence>
<evidence type="ECO:0000313" key="3">
    <source>
        <dbReference type="Proteomes" id="UP000238479"/>
    </source>
</evidence>
<reference evidence="2 3" key="1">
    <citation type="journal article" date="2018" name="Nat. Genet.">
        <title>The Rosa genome provides new insights in the design of modern roses.</title>
        <authorList>
            <person name="Bendahmane M."/>
        </authorList>
    </citation>
    <scope>NUCLEOTIDE SEQUENCE [LARGE SCALE GENOMIC DNA]</scope>
    <source>
        <strain evidence="3">cv. Old Blush</strain>
    </source>
</reference>
<proteinExistence type="predicted"/>
<evidence type="ECO:0000256" key="1">
    <source>
        <dbReference type="SAM" id="Coils"/>
    </source>
</evidence>
<organism evidence="2 3">
    <name type="scientific">Rosa chinensis</name>
    <name type="common">China rose</name>
    <dbReference type="NCBI Taxonomy" id="74649"/>
    <lineage>
        <taxon>Eukaryota</taxon>
        <taxon>Viridiplantae</taxon>
        <taxon>Streptophyta</taxon>
        <taxon>Embryophyta</taxon>
        <taxon>Tracheophyta</taxon>
        <taxon>Spermatophyta</taxon>
        <taxon>Magnoliopsida</taxon>
        <taxon>eudicotyledons</taxon>
        <taxon>Gunneridae</taxon>
        <taxon>Pentapetalae</taxon>
        <taxon>rosids</taxon>
        <taxon>fabids</taxon>
        <taxon>Rosales</taxon>
        <taxon>Rosaceae</taxon>
        <taxon>Rosoideae</taxon>
        <taxon>Rosoideae incertae sedis</taxon>
        <taxon>Rosa</taxon>
    </lineage>
</organism>
<dbReference type="EMBL" id="PDCK01000043">
    <property type="protein sequence ID" value="PRQ35116.1"/>
    <property type="molecule type" value="Genomic_DNA"/>
</dbReference>
<name>A0A2P6QLS0_ROSCH</name>
<keyword evidence="3" id="KW-1185">Reference proteome</keyword>
<accession>A0A2P6QLS0</accession>